<name>A0ACA8R3S1_METAZ</name>
<dbReference type="Proteomes" id="UP000825015">
    <property type="component" value="Chromosome"/>
</dbReference>
<evidence type="ECO:0000313" key="2">
    <source>
        <dbReference type="Proteomes" id="UP000825015"/>
    </source>
</evidence>
<protein>
    <submittedName>
        <fullName evidence="1">Uncharacterized protein</fullName>
    </submittedName>
</protein>
<accession>A0ACA8R3S1</accession>
<organism evidence="1 2">
    <name type="scientific">Methanobrevibacter arboriphilus</name>
    <dbReference type="NCBI Taxonomy" id="39441"/>
    <lineage>
        <taxon>Archaea</taxon>
        <taxon>Methanobacteriati</taxon>
        <taxon>Methanobacteriota</taxon>
        <taxon>Methanomada group</taxon>
        <taxon>Methanobacteria</taxon>
        <taxon>Methanobacteriales</taxon>
        <taxon>Methanobacteriaceae</taxon>
        <taxon>Methanobrevibacter</taxon>
    </lineage>
</organism>
<keyword evidence="2" id="KW-1185">Reference proteome</keyword>
<evidence type="ECO:0000313" key="1">
    <source>
        <dbReference type="EMBL" id="BBL62375.1"/>
    </source>
</evidence>
<gene>
    <name evidence="1" type="ORF">MarbSA_14150</name>
</gene>
<reference evidence="1" key="1">
    <citation type="submission" date="2019-06" db="EMBL/GenBank/DDBJ databases">
        <title>Complete genome sequence of Methanobrevibacter arboriphilus strain SA.</title>
        <authorList>
            <person name="Asakawa S."/>
        </authorList>
    </citation>
    <scope>NUCLEOTIDE SEQUENCE</scope>
    <source>
        <strain evidence="1">SA</strain>
    </source>
</reference>
<sequence>MENLDLNCFSVEELKELIHQQQSELIYQKKTVELFHQENTTLKKELYNLAPRVKSLETLSKEIELILNTKQQCRTKISQLKQVVGCVGL</sequence>
<proteinExistence type="predicted"/>
<dbReference type="EMBL" id="AP019779">
    <property type="protein sequence ID" value="BBL62375.1"/>
    <property type="molecule type" value="Genomic_DNA"/>
</dbReference>